<sequence>MRISIKAGLGLAGAAAVAAVVVAGGVAYAGEDVVPEPVVQIVTEQGPGTTGGAQSVSEEDCPDKGGAASTAPEEAASSQAL</sequence>
<feature type="compositionally biased region" description="Polar residues" evidence="1">
    <location>
        <begin position="43"/>
        <end position="56"/>
    </location>
</feature>
<organism evidence="3 4">
    <name type="scientific">Micromonospora deserti</name>
    <dbReference type="NCBI Taxonomy" id="2070366"/>
    <lineage>
        <taxon>Bacteria</taxon>
        <taxon>Bacillati</taxon>
        <taxon>Actinomycetota</taxon>
        <taxon>Actinomycetes</taxon>
        <taxon>Micromonosporales</taxon>
        <taxon>Micromonosporaceae</taxon>
        <taxon>Micromonospora</taxon>
    </lineage>
</organism>
<keyword evidence="2" id="KW-0732">Signal</keyword>
<dbReference type="AlphaFoldDB" id="A0A2W2CTK4"/>
<protein>
    <submittedName>
        <fullName evidence="3">Uncharacterized protein</fullName>
    </submittedName>
</protein>
<name>A0A2W2CTK4_9ACTN</name>
<evidence type="ECO:0000313" key="3">
    <source>
        <dbReference type="EMBL" id="PZG02942.1"/>
    </source>
</evidence>
<dbReference type="EMBL" id="POUB01000002">
    <property type="protein sequence ID" value="PZG02942.1"/>
    <property type="molecule type" value="Genomic_DNA"/>
</dbReference>
<dbReference type="RefSeq" id="WP_111132132.1">
    <property type="nucleotide sequence ID" value="NZ_POUB01000002.1"/>
</dbReference>
<proteinExistence type="predicted"/>
<feature type="region of interest" description="Disordered" evidence="1">
    <location>
        <begin position="43"/>
        <end position="81"/>
    </location>
</feature>
<feature type="signal peptide" evidence="2">
    <location>
        <begin position="1"/>
        <end position="29"/>
    </location>
</feature>
<gene>
    <name evidence="3" type="ORF">C1I99_00315</name>
</gene>
<accession>A0A2W2CTK4</accession>
<reference evidence="3 4" key="1">
    <citation type="submission" date="2018-01" db="EMBL/GenBank/DDBJ databases">
        <title>Draft genome sequence of Salinispora sp. 13K206.</title>
        <authorList>
            <person name="Sahin N."/>
            <person name="Saygin H."/>
            <person name="Ay H."/>
        </authorList>
    </citation>
    <scope>NUCLEOTIDE SEQUENCE [LARGE SCALE GENOMIC DNA]</scope>
    <source>
        <strain evidence="3 4">13K206</strain>
    </source>
</reference>
<feature type="compositionally biased region" description="Low complexity" evidence="1">
    <location>
        <begin position="67"/>
        <end position="81"/>
    </location>
</feature>
<dbReference type="Proteomes" id="UP000248749">
    <property type="component" value="Unassembled WGS sequence"/>
</dbReference>
<evidence type="ECO:0000313" key="4">
    <source>
        <dbReference type="Proteomes" id="UP000248749"/>
    </source>
</evidence>
<feature type="chain" id="PRO_5015919451" evidence="2">
    <location>
        <begin position="30"/>
        <end position="81"/>
    </location>
</feature>
<comment type="caution">
    <text evidence="3">The sequence shown here is derived from an EMBL/GenBank/DDBJ whole genome shotgun (WGS) entry which is preliminary data.</text>
</comment>
<evidence type="ECO:0000256" key="2">
    <source>
        <dbReference type="SAM" id="SignalP"/>
    </source>
</evidence>
<evidence type="ECO:0000256" key="1">
    <source>
        <dbReference type="SAM" id="MobiDB-lite"/>
    </source>
</evidence>
<keyword evidence="4" id="KW-1185">Reference proteome</keyword>